<keyword evidence="4 5" id="KW-0067">ATP-binding</keyword>
<keyword evidence="6" id="KW-0472">Membrane</keyword>
<dbReference type="PANTHER" id="PTHR43289">
    <property type="entry name" value="MITOGEN-ACTIVATED PROTEIN KINASE KINASE KINASE 20-RELATED"/>
    <property type="match status" value="1"/>
</dbReference>
<dbReference type="InterPro" id="IPR005532">
    <property type="entry name" value="SUMF_dom"/>
</dbReference>
<evidence type="ECO:0000313" key="8">
    <source>
        <dbReference type="EMBL" id="TWT61655.1"/>
    </source>
</evidence>
<keyword evidence="1 8" id="KW-0808">Transferase</keyword>
<evidence type="ECO:0000313" key="9">
    <source>
        <dbReference type="Proteomes" id="UP000316095"/>
    </source>
</evidence>
<dbReference type="InterPro" id="IPR016187">
    <property type="entry name" value="CTDL_fold"/>
</dbReference>
<dbReference type="GO" id="GO:0004674">
    <property type="term" value="F:protein serine/threonine kinase activity"/>
    <property type="evidence" value="ECO:0007669"/>
    <property type="project" value="UniProtKB-EC"/>
</dbReference>
<dbReference type="SUPFAM" id="SSF56436">
    <property type="entry name" value="C-type lectin-like"/>
    <property type="match status" value="1"/>
</dbReference>
<keyword evidence="6" id="KW-0812">Transmembrane</keyword>
<dbReference type="Gene3D" id="3.30.200.20">
    <property type="entry name" value="Phosphorylase Kinase, domain 1"/>
    <property type="match status" value="1"/>
</dbReference>
<dbReference type="PANTHER" id="PTHR43289:SF6">
    <property type="entry name" value="SERINE_THREONINE-PROTEIN KINASE NEKL-3"/>
    <property type="match status" value="1"/>
</dbReference>
<dbReference type="InterPro" id="IPR000719">
    <property type="entry name" value="Prot_kinase_dom"/>
</dbReference>
<evidence type="ECO:0000256" key="1">
    <source>
        <dbReference type="ARBA" id="ARBA00022679"/>
    </source>
</evidence>
<dbReference type="AlphaFoldDB" id="A0A5C5XHP9"/>
<dbReference type="SMART" id="SM00220">
    <property type="entry name" value="S_TKc"/>
    <property type="match status" value="1"/>
</dbReference>
<keyword evidence="3 8" id="KW-0418">Kinase</keyword>
<dbReference type="CDD" id="cd14014">
    <property type="entry name" value="STKc_PknB_like"/>
    <property type="match status" value="1"/>
</dbReference>
<dbReference type="InterPro" id="IPR011009">
    <property type="entry name" value="Kinase-like_dom_sf"/>
</dbReference>
<dbReference type="Gene3D" id="1.10.510.10">
    <property type="entry name" value="Transferase(Phosphotransferase) domain 1"/>
    <property type="match status" value="1"/>
</dbReference>
<evidence type="ECO:0000256" key="4">
    <source>
        <dbReference type="ARBA" id="ARBA00022840"/>
    </source>
</evidence>
<dbReference type="PROSITE" id="PS00107">
    <property type="entry name" value="PROTEIN_KINASE_ATP"/>
    <property type="match status" value="1"/>
</dbReference>
<organism evidence="8 9">
    <name type="scientific">Rubinisphaera italica</name>
    <dbReference type="NCBI Taxonomy" id="2527969"/>
    <lineage>
        <taxon>Bacteria</taxon>
        <taxon>Pseudomonadati</taxon>
        <taxon>Planctomycetota</taxon>
        <taxon>Planctomycetia</taxon>
        <taxon>Planctomycetales</taxon>
        <taxon>Planctomycetaceae</taxon>
        <taxon>Rubinisphaera</taxon>
    </lineage>
</organism>
<dbReference type="Pfam" id="PF03781">
    <property type="entry name" value="FGE-sulfatase"/>
    <property type="match status" value="1"/>
</dbReference>
<dbReference type="InterPro" id="IPR042095">
    <property type="entry name" value="SUMF_sf"/>
</dbReference>
<dbReference type="GO" id="GO:0005524">
    <property type="term" value="F:ATP binding"/>
    <property type="evidence" value="ECO:0007669"/>
    <property type="project" value="UniProtKB-UniRule"/>
</dbReference>
<reference evidence="8 9" key="1">
    <citation type="submission" date="2019-02" db="EMBL/GenBank/DDBJ databases">
        <title>Deep-cultivation of Planctomycetes and their phenomic and genomic characterization uncovers novel biology.</title>
        <authorList>
            <person name="Wiegand S."/>
            <person name="Jogler M."/>
            <person name="Boedeker C."/>
            <person name="Pinto D."/>
            <person name="Vollmers J."/>
            <person name="Rivas-Marin E."/>
            <person name="Kohn T."/>
            <person name="Peeters S.H."/>
            <person name="Heuer A."/>
            <person name="Rast P."/>
            <person name="Oberbeckmann S."/>
            <person name="Bunk B."/>
            <person name="Jeske O."/>
            <person name="Meyerdierks A."/>
            <person name="Storesund J.E."/>
            <person name="Kallscheuer N."/>
            <person name="Luecker S."/>
            <person name="Lage O.M."/>
            <person name="Pohl T."/>
            <person name="Merkel B.J."/>
            <person name="Hornburger P."/>
            <person name="Mueller R.-W."/>
            <person name="Bruemmer F."/>
            <person name="Labrenz M."/>
            <person name="Spormann A.M."/>
            <person name="Op Den Camp H."/>
            <person name="Overmann J."/>
            <person name="Amann R."/>
            <person name="Jetten M.S.M."/>
            <person name="Mascher T."/>
            <person name="Medema M.H."/>
            <person name="Devos D.P."/>
            <person name="Kaster A.-K."/>
            <person name="Ovreas L."/>
            <person name="Rohde M."/>
            <person name="Galperin M.Y."/>
            <person name="Jogler C."/>
        </authorList>
    </citation>
    <scope>NUCLEOTIDE SEQUENCE [LARGE SCALE GENOMIC DNA]</scope>
    <source>
        <strain evidence="8 9">Pan54</strain>
    </source>
</reference>
<evidence type="ECO:0000256" key="5">
    <source>
        <dbReference type="PROSITE-ProRule" id="PRU10141"/>
    </source>
</evidence>
<dbReference type="Pfam" id="PF00069">
    <property type="entry name" value="Pkinase"/>
    <property type="match status" value="1"/>
</dbReference>
<sequence length="746" mass="82966">MKNDSPDSSPLEAVIAELVSRRQRGESFDVGDTITPDDWTVDELLAICSSDLLARPSEPGRVEEYLAAFPQFAADSERHIVDLIFHEICLREDSATPPTLPEYLHRFPNLSEQIRKLFSMASGLCLRPEIPGYEILEEIGRGANGIVYKAHQLGPDRLVAIKVLQDEKWADEDALRRFRKEAQVVGKLRHPNIVIVHDSGTVSETPYIVMEYVEGDSLTQLFNSKQLSIEQAVNLTIQLCAALTCAHDARVLHRDVKPANILVDGDFNVRLTDFGMVRDLDLASAKHSSHYIAGTPAYISPEQAEGDGHPIGPASDLYSVGAILYELLTGQRVVQGTTVSSVLCEVQERHAIPLTELNNAIPPELSSICLKCLEKAPKDRFASVSELAEALQGWQKKSTTVRASRRLLPVLFVLAAIVIAGAGWAVFFRSETPPTENKNGIEETATAAGQIERPRRLQSPFTEQQVRTARDAWTSFLGIPKQATNGLKMSMVVIPPGEFRMGTARGALGFQSDEPEHPVILTRPFLLAVSEVTQSQYEAVMGQNPSRFRSGDSRNRPVESLTWYDAVAFCNALSRREGLSPYYAMTDAEHKEMRVTGATVSILGGSGYRLPTEAEWEYACRAGTQATWYSGEDEQSLQDFGWLASQSLTSPQPVETKLPNAFGLYDMHGNVWEWVFDWYDKSYYPVSPTFDPNGPDEGQLRGFRGSSWDTRFRAINGTCANRGKDRPHTFDLDRGFRVARSIREKQ</sequence>
<feature type="transmembrane region" description="Helical" evidence="6">
    <location>
        <begin position="407"/>
        <end position="428"/>
    </location>
</feature>
<accession>A0A5C5XHP9</accession>
<keyword evidence="6" id="KW-1133">Transmembrane helix</keyword>
<dbReference type="InterPro" id="IPR008271">
    <property type="entry name" value="Ser/Thr_kinase_AS"/>
</dbReference>
<feature type="binding site" evidence="5">
    <location>
        <position position="162"/>
    </location>
    <ligand>
        <name>ATP</name>
        <dbReference type="ChEBI" id="CHEBI:30616"/>
    </ligand>
</feature>
<name>A0A5C5XHP9_9PLAN</name>
<dbReference type="EC" id="2.7.11.1" evidence="8"/>
<proteinExistence type="predicted"/>
<gene>
    <name evidence="8" type="primary">prkC_8</name>
    <name evidence="8" type="ORF">Pan54_23920</name>
</gene>
<evidence type="ECO:0000256" key="2">
    <source>
        <dbReference type="ARBA" id="ARBA00022741"/>
    </source>
</evidence>
<keyword evidence="9" id="KW-1185">Reference proteome</keyword>
<dbReference type="Gene3D" id="3.90.1580.10">
    <property type="entry name" value="paralog of FGE (formylglycine-generating enzyme)"/>
    <property type="match status" value="1"/>
</dbReference>
<feature type="domain" description="Protein kinase" evidence="7">
    <location>
        <begin position="133"/>
        <end position="395"/>
    </location>
</feature>
<evidence type="ECO:0000256" key="3">
    <source>
        <dbReference type="ARBA" id="ARBA00022777"/>
    </source>
</evidence>
<dbReference type="InterPro" id="IPR017441">
    <property type="entry name" value="Protein_kinase_ATP_BS"/>
</dbReference>
<evidence type="ECO:0000259" key="7">
    <source>
        <dbReference type="PROSITE" id="PS50011"/>
    </source>
</evidence>
<dbReference type="PROSITE" id="PS00108">
    <property type="entry name" value="PROTEIN_KINASE_ST"/>
    <property type="match status" value="1"/>
</dbReference>
<keyword evidence="2 5" id="KW-0547">Nucleotide-binding</keyword>
<comment type="caution">
    <text evidence="8">The sequence shown here is derived from an EMBL/GenBank/DDBJ whole genome shotgun (WGS) entry which is preliminary data.</text>
</comment>
<dbReference type="EMBL" id="SJPG01000001">
    <property type="protein sequence ID" value="TWT61655.1"/>
    <property type="molecule type" value="Genomic_DNA"/>
</dbReference>
<protein>
    <submittedName>
        <fullName evidence="8">Serine/threonine-protein kinase PrkC</fullName>
        <ecNumber evidence="8">2.7.11.1</ecNumber>
    </submittedName>
</protein>
<evidence type="ECO:0000256" key="6">
    <source>
        <dbReference type="SAM" id="Phobius"/>
    </source>
</evidence>
<dbReference type="SUPFAM" id="SSF56112">
    <property type="entry name" value="Protein kinase-like (PK-like)"/>
    <property type="match status" value="1"/>
</dbReference>
<dbReference type="Proteomes" id="UP000316095">
    <property type="component" value="Unassembled WGS sequence"/>
</dbReference>
<dbReference type="PROSITE" id="PS50011">
    <property type="entry name" value="PROTEIN_KINASE_DOM"/>
    <property type="match status" value="1"/>
</dbReference>